<dbReference type="GO" id="GO:0005634">
    <property type="term" value="C:nucleus"/>
    <property type="evidence" value="ECO:0007669"/>
    <property type="project" value="TreeGrafter"/>
</dbReference>
<dbReference type="FunFam" id="1.10.10.60:FF:000007">
    <property type="entry name" value="Two-component response regulator"/>
    <property type="match status" value="1"/>
</dbReference>
<evidence type="ECO:0000313" key="6">
    <source>
        <dbReference type="Proteomes" id="UP000660262"/>
    </source>
</evidence>
<reference evidence="5" key="1">
    <citation type="submission" date="2020-10" db="EMBL/GenBank/DDBJ databases">
        <title>Unveiling of a novel bifunctional photoreceptor, Dualchrome1, isolated from a cosmopolitan green alga.</title>
        <authorList>
            <person name="Suzuki S."/>
            <person name="Kawachi M."/>
        </authorList>
    </citation>
    <scope>NUCLEOTIDE SEQUENCE</scope>
    <source>
        <strain evidence="5">NIES 2893</strain>
    </source>
</reference>
<dbReference type="Proteomes" id="UP000660262">
    <property type="component" value="Unassembled WGS sequence"/>
</dbReference>
<dbReference type="AlphaFoldDB" id="A0A830HER5"/>
<keyword evidence="6" id="KW-1185">Reference proteome</keyword>
<proteinExistence type="predicted"/>
<gene>
    <name evidence="5" type="ORF">PPROV_000424500</name>
</gene>
<feature type="compositionally biased region" description="Low complexity" evidence="4">
    <location>
        <begin position="396"/>
        <end position="407"/>
    </location>
</feature>
<dbReference type="EMBL" id="BNJQ01000010">
    <property type="protein sequence ID" value="GHP05495.1"/>
    <property type="molecule type" value="Genomic_DNA"/>
</dbReference>
<keyword evidence="2" id="KW-0804">Transcription</keyword>
<evidence type="ECO:0000256" key="2">
    <source>
        <dbReference type="ARBA" id="ARBA00023163"/>
    </source>
</evidence>
<dbReference type="NCBIfam" id="TIGR01557">
    <property type="entry name" value="myb_SHAQKYF"/>
    <property type="match status" value="1"/>
</dbReference>
<dbReference type="OrthoDB" id="515859at2759"/>
<feature type="region of interest" description="Disordered" evidence="4">
    <location>
        <begin position="352"/>
        <end position="442"/>
    </location>
</feature>
<evidence type="ECO:0000256" key="4">
    <source>
        <dbReference type="SAM" id="MobiDB-lite"/>
    </source>
</evidence>
<dbReference type="PANTHER" id="PTHR31442:SF29">
    <property type="entry name" value="HOMEODOMAIN-LIKE SUPERFAMILY PROTEIN"/>
    <property type="match status" value="1"/>
</dbReference>
<feature type="compositionally biased region" description="Polar residues" evidence="4">
    <location>
        <begin position="422"/>
        <end position="434"/>
    </location>
</feature>
<dbReference type="PANTHER" id="PTHR31442">
    <property type="entry name" value="HOMEODOMAIN-LIKE SUPERFAMILY PROTEIN-RELATED"/>
    <property type="match status" value="1"/>
</dbReference>
<dbReference type="GO" id="GO:0003700">
    <property type="term" value="F:DNA-binding transcription factor activity"/>
    <property type="evidence" value="ECO:0007669"/>
    <property type="project" value="InterPro"/>
</dbReference>
<accession>A0A830HER5</accession>
<feature type="region of interest" description="Disordered" evidence="4">
    <location>
        <begin position="182"/>
        <end position="221"/>
    </location>
</feature>
<sequence length="593" mass="63706">MPSSSNSSSRECGSASKEAASSSQHAACPTWRRVHSAVTYARKLAHACMAESLLMDGDDKAVDYFAANAVVFLGLVDWNPAGLAIAMTYKYGGLGSTQDAKAGAATRGTAENPRAVKRARLVWTPQLHRCFVKAVNESGVDTAAPKQIMKRMQVKGLTRLNVACHLQSYRAYLKRRSTGQPDKSKIAILDDKAREGASDEEEDDEGNALPPAGGAGAGGCERKRTAYTQEAARYALGRNFKLLGLRECHLDKLQADADYAAAMDAAAFGTTSTVPSTTAIAFQPLTERDEAMLCTIVDGAWLVALPENYTILSEAKAMRRRNGKAELEVVPDLATFVASEVEYGEYDDKAGGECQATGRDDSTAPPHQSAPEACKDPCRKRDSQGEVVEERSDMTAGTAAAQQQQRPAADDKDSDRSEQDMVPQQTLSGDQQAETGAGVRLSKKPRLVWTPELHTRFMNAVNAAAAAMWNPAAAAMMWPTPEFWNTAGGQSANQSAAAATPSVARTDAVDAAGMLQHQQQQYAALMAQQQRQWMASMASMAAGMPGGNPFGNPFGNPAALQQPPPHMPPIPFSARQKPCAGGMVRRNWRWYQT</sequence>
<organism evidence="5 6">
    <name type="scientific">Pycnococcus provasolii</name>
    <dbReference type="NCBI Taxonomy" id="41880"/>
    <lineage>
        <taxon>Eukaryota</taxon>
        <taxon>Viridiplantae</taxon>
        <taxon>Chlorophyta</taxon>
        <taxon>Pseudoscourfieldiophyceae</taxon>
        <taxon>Pseudoscourfieldiales</taxon>
        <taxon>Pycnococcaceae</taxon>
        <taxon>Pycnococcus</taxon>
    </lineage>
</organism>
<dbReference type="InterPro" id="IPR009057">
    <property type="entry name" value="Homeodomain-like_sf"/>
</dbReference>
<keyword evidence="3" id="KW-0539">Nucleus</keyword>
<feature type="compositionally biased region" description="Basic and acidic residues" evidence="4">
    <location>
        <begin position="182"/>
        <end position="197"/>
    </location>
</feature>
<dbReference type="GO" id="GO:0003677">
    <property type="term" value="F:DNA binding"/>
    <property type="evidence" value="ECO:0007669"/>
    <property type="project" value="InterPro"/>
</dbReference>
<protein>
    <recommendedName>
        <fullName evidence="7">HTH myb-type domain-containing protein</fullName>
    </recommendedName>
</protein>
<keyword evidence="1" id="KW-0805">Transcription regulation</keyword>
<dbReference type="Gene3D" id="3.40.1360.10">
    <property type="match status" value="1"/>
</dbReference>
<evidence type="ECO:0000256" key="1">
    <source>
        <dbReference type="ARBA" id="ARBA00023015"/>
    </source>
</evidence>
<dbReference type="InterPro" id="IPR044841">
    <property type="entry name" value="LUX/BOA-like"/>
</dbReference>
<dbReference type="Gene3D" id="1.10.10.60">
    <property type="entry name" value="Homeodomain-like"/>
    <property type="match status" value="2"/>
</dbReference>
<evidence type="ECO:0008006" key="7">
    <source>
        <dbReference type="Google" id="ProtNLM"/>
    </source>
</evidence>
<dbReference type="SUPFAM" id="SSF46689">
    <property type="entry name" value="Homeodomain-like"/>
    <property type="match status" value="1"/>
</dbReference>
<feature type="compositionally biased region" description="Basic and acidic residues" evidence="4">
    <location>
        <begin position="408"/>
        <end position="419"/>
    </location>
</feature>
<dbReference type="InterPro" id="IPR006447">
    <property type="entry name" value="Myb_dom_plants"/>
</dbReference>
<evidence type="ECO:0000256" key="3">
    <source>
        <dbReference type="ARBA" id="ARBA00023242"/>
    </source>
</evidence>
<feature type="compositionally biased region" description="Basic and acidic residues" evidence="4">
    <location>
        <begin position="373"/>
        <end position="393"/>
    </location>
</feature>
<name>A0A830HER5_9CHLO</name>
<comment type="caution">
    <text evidence="5">The sequence shown here is derived from an EMBL/GenBank/DDBJ whole genome shotgun (WGS) entry which is preliminary data.</text>
</comment>
<evidence type="ECO:0000313" key="5">
    <source>
        <dbReference type="EMBL" id="GHP05495.1"/>
    </source>
</evidence>